<name>A0A5D0TPS9_9ACTN</name>
<reference evidence="4 5" key="1">
    <citation type="submission" date="2019-08" db="EMBL/GenBank/DDBJ databases">
        <title>Actinomadura sp. nov. CYP1-5 isolated from mountain soil.</title>
        <authorList>
            <person name="Songsumanus A."/>
            <person name="Kuncharoen N."/>
            <person name="Kudo T."/>
            <person name="Yuki M."/>
            <person name="Igarashi Y."/>
            <person name="Tanasupawat S."/>
        </authorList>
    </citation>
    <scope>NUCLEOTIDE SEQUENCE [LARGE SCALE GENOMIC DNA]</scope>
    <source>
        <strain evidence="4 5">GKU157</strain>
    </source>
</reference>
<protein>
    <submittedName>
        <fullName evidence="4">Uncharacterized protein</fullName>
    </submittedName>
</protein>
<dbReference type="Proteomes" id="UP000322634">
    <property type="component" value="Unassembled WGS sequence"/>
</dbReference>
<dbReference type="OrthoDB" id="3457921at2"/>
<dbReference type="EMBL" id="VSFF01000023">
    <property type="protein sequence ID" value="TYC07410.1"/>
    <property type="molecule type" value="Genomic_DNA"/>
</dbReference>
<accession>A0A5D0TPS9</accession>
<dbReference type="SFLD" id="SFLDG01163">
    <property type="entry name" value="II"/>
    <property type="match status" value="1"/>
</dbReference>
<keyword evidence="5" id="KW-1185">Reference proteome</keyword>
<dbReference type="InterPro" id="IPR020965">
    <property type="entry name" value="Prenyltransferase_CloQ"/>
</dbReference>
<gene>
    <name evidence="4" type="ORF">FXF65_42900</name>
</gene>
<dbReference type="AlphaFoldDB" id="A0A5D0TPS9"/>
<evidence type="ECO:0000256" key="1">
    <source>
        <dbReference type="ARBA" id="ARBA00005368"/>
    </source>
</evidence>
<evidence type="ECO:0000256" key="2">
    <source>
        <dbReference type="ARBA" id="ARBA00022602"/>
    </source>
</evidence>
<dbReference type="InterPro" id="IPR036239">
    <property type="entry name" value="PrenylTrfase-like_sf"/>
</dbReference>
<organism evidence="4 5">
    <name type="scientific">Actinomadura syzygii</name>
    <dbReference type="NCBI Taxonomy" id="1427538"/>
    <lineage>
        <taxon>Bacteria</taxon>
        <taxon>Bacillati</taxon>
        <taxon>Actinomycetota</taxon>
        <taxon>Actinomycetes</taxon>
        <taxon>Streptosporangiales</taxon>
        <taxon>Thermomonosporaceae</taxon>
        <taxon>Actinomadura</taxon>
    </lineage>
</organism>
<dbReference type="SFLD" id="SFLDS00036">
    <property type="entry name" value="Aromatic_Prenyltransferase"/>
    <property type="match status" value="1"/>
</dbReference>
<evidence type="ECO:0000256" key="3">
    <source>
        <dbReference type="ARBA" id="ARBA00022679"/>
    </source>
</evidence>
<sequence length="329" mass="35664">MAESVAFSQHRFLRDIRVTAEAIGAPYSEPVTRTVLAAYRESFRDGAVLWRTTDKPGGALNYRFYERRPTDSIGTAIRANLLDPKNALINLISSWSSLYGGASTELCDFDAARGIVKTWVYLGGTRPVEQVLGASAVPQALRRHESRFRALGLDVVRHVAVDYAGDTANLYFRTIRKITPGVCERLVALAAGDPPGPSLFADLAAFTPPDGHTFSVTMRVSDGEIQRVGIYALKLPASRFPAVGERLAAFFRTAPSRDEEEMNAVAWSFGPGANTYIKAERGYCGRLVGLMNAWNSPMTEAARTGAPAGVTGRSSGIVKQTLGEPDAYL</sequence>
<comment type="caution">
    <text evidence="4">The sequence shown here is derived from an EMBL/GenBank/DDBJ whole genome shotgun (WGS) entry which is preliminary data.</text>
</comment>
<dbReference type="GO" id="GO:0004659">
    <property type="term" value="F:prenyltransferase activity"/>
    <property type="evidence" value="ECO:0007669"/>
    <property type="project" value="UniProtKB-KW"/>
</dbReference>
<evidence type="ECO:0000313" key="5">
    <source>
        <dbReference type="Proteomes" id="UP000322634"/>
    </source>
</evidence>
<keyword evidence="2" id="KW-0637">Prenyltransferase</keyword>
<dbReference type="InterPro" id="IPR033964">
    <property type="entry name" value="ABBA"/>
</dbReference>
<dbReference type="Pfam" id="PF11468">
    <property type="entry name" value="PTase_Orf2"/>
    <property type="match status" value="1"/>
</dbReference>
<proteinExistence type="inferred from homology"/>
<dbReference type="SUPFAM" id="SSF143492">
    <property type="entry name" value="Prenyltransferase-like"/>
    <property type="match status" value="1"/>
</dbReference>
<comment type="similarity">
    <text evidence="1">Belongs to the aromatic prenyltransferase family.</text>
</comment>
<keyword evidence="3" id="KW-0808">Transferase</keyword>
<evidence type="ECO:0000313" key="4">
    <source>
        <dbReference type="EMBL" id="TYC07410.1"/>
    </source>
</evidence>
<dbReference type="RefSeq" id="WP_148356240.1">
    <property type="nucleotide sequence ID" value="NZ_JBHSBF010000059.1"/>
</dbReference>